<sequence>MNDEPKIEPYPGPAGGWGSLRSVETILSREGRLLSGNAILLKQNKPDGYACVSCAWAKPAEPRTFEYCENGAKATAWELTTKRVTPEFFAKHTLSELRTWSDHDLEEAGRLTHPMRWDAASDTYKPVTWAHAFREIGQELKGFDPRQVVLYASGRASLETSYMWALFARLYGTNNLPDSSNMCHESTSVALPQSIGVSVGTVILDDFEKTDCILFFGQNVGTNSPRMLHPLQEAAKRGVPIITFNPLKERGLERFTNPQAPTEMLTGSETRISSQYHQVKIGGDIAALMGMAKILIEADDRAREVGGKPVLDHAFIAEHTHGFEEFARAARQASWPELERQSGLPQATLEAAAAAYAQANAVIGIYGMGLTQHKAGVENVQMLVNLLLLRGNIGRPGAGICPVRGHSNVQGQRTVGIAEKPELVPLDKLKEQYGFEPPRWKGTTTVEACEGILKGEMKAFVALGGNFVRAAPETAALEKAWTRLRLSVQISTKLNRNHLIPGEISYILPCLGRIEIDEQETGPQAVAVEDSTACIHGSKGVAKPASSDLLSEPRIVAEIAKATLPVNDKVPWDEWVADYALVRDAIEETYPEDFRAFNKRMWKPGGFHRPIAARERRWKTKTGKANFIVPQSLEEDLGTAEKDPDIFKLMTVRSNDQFNTTVYGYYDRFRGVRGTRMVLFMNPNDVAKLKLNEGDLVTLTTAVDDGVVRQVSGLRVTPYEIPEGCCAAYYPECNPLIPVWHHADHSKVPAAKSIPIRIAPMQERQPEAAE</sequence>
<dbReference type="EMBL" id="CP102845">
    <property type="protein sequence ID" value="UVF21009.1"/>
    <property type="molecule type" value="Genomic_DNA"/>
</dbReference>
<dbReference type="InterPro" id="IPR050123">
    <property type="entry name" value="Prok_molybdopt-oxidoreductase"/>
</dbReference>
<dbReference type="Proteomes" id="UP001017257">
    <property type="component" value="Chromosome"/>
</dbReference>
<evidence type="ECO:0000256" key="5">
    <source>
        <dbReference type="ARBA" id="ARBA00022505"/>
    </source>
</evidence>
<dbReference type="Gene3D" id="2.40.40.20">
    <property type="match status" value="1"/>
</dbReference>
<evidence type="ECO:0000256" key="8">
    <source>
        <dbReference type="ARBA" id="ARBA00023004"/>
    </source>
</evidence>
<evidence type="ECO:0000259" key="11">
    <source>
        <dbReference type="Pfam" id="PF01568"/>
    </source>
</evidence>
<protein>
    <submittedName>
        <fullName evidence="12">FdhF/YdeP family oxidoreductase</fullName>
    </submittedName>
</protein>
<keyword evidence="5" id="KW-0500">Molybdenum</keyword>
<dbReference type="PANTHER" id="PTHR43105">
    <property type="entry name" value="RESPIRATORY NITRATE REDUCTASE"/>
    <property type="match status" value="1"/>
</dbReference>
<comment type="cofactor">
    <cofactor evidence="1">
        <name>Mo-bis(molybdopterin guanine dinucleotide)</name>
        <dbReference type="ChEBI" id="CHEBI:60539"/>
    </cofactor>
</comment>
<dbReference type="InterPro" id="IPR006656">
    <property type="entry name" value="Mopterin_OxRdtase"/>
</dbReference>
<comment type="similarity">
    <text evidence="3">Belongs to the prokaryotic molybdopterin-containing oxidoreductase family.</text>
</comment>
<name>A0ABY5RYH7_9HYPH</name>
<reference evidence="12" key="1">
    <citation type="submission" date="2022-08" db="EMBL/GenBank/DDBJ databases">
        <title>Microvirga terrae sp. nov., isolated from soil.</title>
        <authorList>
            <person name="Kim K.H."/>
            <person name="Seo Y.L."/>
            <person name="Kim J.M."/>
            <person name="Lee J.K."/>
            <person name="Han D.M."/>
            <person name="Jeon C.O."/>
        </authorList>
    </citation>
    <scope>NUCLEOTIDE SEQUENCE</scope>
    <source>
        <strain evidence="12">R24</strain>
    </source>
</reference>
<dbReference type="PIRSF" id="PIRSF000144">
    <property type="entry name" value="CbbBc"/>
    <property type="match status" value="1"/>
</dbReference>
<evidence type="ECO:0000256" key="1">
    <source>
        <dbReference type="ARBA" id="ARBA00001942"/>
    </source>
</evidence>
<evidence type="ECO:0000256" key="7">
    <source>
        <dbReference type="ARBA" id="ARBA00023002"/>
    </source>
</evidence>
<dbReference type="Pfam" id="PF01568">
    <property type="entry name" value="Molydop_binding"/>
    <property type="match status" value="1"/>
</dbReference>
<keyword evidence="4" id="KW-0004">4Fe-4S</keyword>
<dbReference type="InterPro" id="IPR006657">
    <property type="entry name" value="MoPterin_dinucl-bd_dom"/>
</dbReference>
<comment type="cofactor">
    <cofactor evidence="2">
        <name>[4Fe-4S] cluster</name>
        <dbReference type="ChEBI" id="CHEBI:49883"/>
    </cofactor>
</comment>
<evidence type="ECO:0000256" key="2">
    <source>
        <dbReference type="ARBA" id="ARBA00001966"/>
    </source>
</evidence>
<keyword evidence="7" id="KW-0560">Oxidoreductase</keyword>
<feature type="domain" description="Molybdopterin oxidoreductase" evidence="10">
    <location>
        <begin position="110"/>
        <end position="488"/>
    </location>
</feature>
<dbReference type="CDD" id="cd02787">
    <property type="entry name" value="MopB_CT_ydeP"/>
    <property type="match status" value="1"/>
</dbReference>
<evidence type="ECO:0000259" key="10">
    <source>
        <dbReference type="Pfam" id="PF00384"/>
    </source>
</evidence>
<keyword evidence="8" id="KW-0408">Iron</keyword>
<dbReference type="NCBIfam" id="TIGR01701">
    <property type="entry name" value="Fdhalpha-like"/>
    <property type="match status" value="1"/>
</dbReference>
<organism evidence="12 13">
    <name type="scientific">Microvirga terrae</name>
    <dbReference type="NCBI Taxonomy" id="2740529"/>
    <lineage>
        <taxon>Bacteria</taxon>
        <taxon>Pseudomonadati</taxon>
        <taxon>Pseudomonadota</taxon>
        <taxon>Alphaproteobacteria</taxon>
        <taxon>Hyphomicrobiales</taxon>
        <taxon>Methylobacteriaceae</taxon>
        <taxon>Microvirga</taxon>
    </lineage>
</organism>
<evidence type="ECO:0000256" key="3">
    <source>
        <dbReference type="ARBA" id="ARBA00010312"/>
    </source>
</evidence>
<dbReference type="Pfam" id="PF00384">
    <property type="entry name" value="Molybdopterin"/>
    <property type="match status" value="1"/>
</dbReference>
<dbReference type="InterPro" id="IPR041953">
    <property type="entry name" value="YdeP_MopB"/>
</dbReference>
<dbReference type="PANTHER" id="PTHR43105:SF4">
    <property type="entry name" value="PROTEIN YDEP"/>
    <property type="match status" value="1"/>
</dbReference>
<evidence type="ECO:0000313" key="12">
    <source>
        <dbReference type="EMBL" id="UVF21009.1"/>
    </source>
</evidence>
<accession>A0ABY5RYH7</accession>
<dbReference type="RefSeq" id="WP_173948367.1">
    <property type="nucleotide sequence ID" value="NZ_CP102845.1"/>
</dbReference>
<feature type="domain" description="Molybdopterin dinucleotide-binding" evidence="11">
    <location>
        <begin position="647"/>
        <end position="754"/>
    </location>
</feature>
<evidence type="ECO:0000256" key="4">
    <source>
        <dbReference type="ARBA" id="ARBA00022485"/>
    </source>
</evidence>
<evidence type="ECO:0000256" key="9">
    <source>
        <dbReference type="ARBA" id="ARBA00023014"/>
    </source>
</evidence>
<keyword evidence="9" id="KW-0411">Iron-sulfur</keyword>
<dbReference type="Gene3D" id="3.40.228.10">
    <property type="entry name" value="Dimethylsulfoxide Reductase, domain 2"/>
    <property type="match status" value="1"/>
</dbReference>
<dbReference type="SUPFAM" id="SSF53706">
    <property type="entry name" value="Formate dehydrogenase/DMSO reductase, domains 1-3"/>
    <property type="match status" value="1"/>
</dbReference>
<dbReference type="InterPro" id="IPR010046">
    <property type="entry name" value="Mopterin_OxRdtse_a_bac"/>
</dbReference>
<evidence type="ECO:0000313" key="13">
    <source>
        <dbReference type="Proteomes" id="UP001017257"/>
    </source>
</evidence>
<proteinExistence type="inferred from homology"/>
<keyword evidence="13" id="KW-1185">Reference proteome</keyword>
<evidence type="ECO:0000256" key="6">
    <source>
        <dbReference type="ARBA" id="ARBA00022723"/>
    </source>
</evidence>
<dbReference type="InterPro" id="IPR037951">
    <property type="entry name" value="MopB_CT_YdeP"/>
</dbReference>
<dbReference type="SUPFAM" id="SSF50692">
    <property type="entry name" value="ADC-like"/>
    <property type="match status" value="1"/>
</dbReference>
<keyword evidence="6" id="KW-0479">Metal-binding</keyword>
<dbReference type="InterPro" id="IPR009010">
    <property type="entry name" value="Asp_de-COase-like_dom_sf"/>
</dbReference>
<gene>
    <name evidence="12" type="ORF">HPT29_007770</name>
</gene>
<dbReference type="CDD" id="cd02767">
    <property type="entry name" value="MopB_ydeP"/>
    <property type="match status" value="1"/>
</dbReference>